<feature type="transmembrane region" description="Helical" evidence="6">
    <location>
        <begin position="51"/>
        <end position="69"/>
    </location>
</feature>
<keyword evidence="4 6" id="KW-1133">Transmembrane helix</keyword>
<dbReference type="Proteomes" id="UP000193380">
    <property type="component" value="Chromosome 10"/>
</dbReference>
<feature type="transmembrane region" description="Helical" evidence="6">
    <location>
        <begin position="28"/>
        <end position="45"/>
    </location>
</feature>
<dbReference type="PANTHER" id="PTHR45799:SF7">
    <property type="entry name" value="RETICULON"/>
    <property type="match status" value="1"/>
</dbReference>
<dbReference type="STRING" id="8022.A0A060VVH7"/>
<feature type="domain" description="Reticulon" evidence="8">
    <location>
        <begin position="16"/>
        <end position="228"/>
    </location>
</feature>
<evidence type="ECO:0000313" key="10">
    <source>
        <dbReference type="Proteomes" id="UP000193380"/>
    </source>
</evidence>
<feature type="transmembrane region" description="Helical" evidence="6">
    <location>
        <begin position="121"/>
        <end position="143"/>
    </location>
</feature>
<keyword evidence="2 6" id="KW-0812">Transmembrane</keyword>
<dbReference type="PANTHER" id="PTHR45799">
    <property type="entry name" value="RETICULON-LIKE PROTEIN"/>
    <property type="match status" value="1"/>
</dbReference>
<dbReference type="GO" id="GO:0030182">
    <property type="term" value="P:neuron differentiation"/>
    <property type="evidence" value="ECO:0007669"/>
    <property type="project" value="TreeGrafter"/>
</dbReference>
<dbReference type="Gene3D" id="1.20.5.2480">
    <property type="match status" value="1"/>
</dbReference>
<feature type="region of interest" description="Disordered" evidence="7">
    <location>
        <begin position="203"/>
        <end position="228"/>
    </location>
</feature>
<dbReference type="GO" id="GO:0007420">
    <property type="term" value="P:brain development"/>
    <property type="evidence" value="ECO:0007669"/>
    <property type="project" value="TreeGrafter"/>
</dbReference>
<evidence type="ECO:0000256" key="7">
    <source>
        <dbReference type="SAM" id="MobiDB-lite"/>
    </source>
</evidence>
<dbReference type="EMBL" id="FR904311">
    <property type="protein sequence ID" value="CDQ58801.1"/>
    <property type="molecule type" value="Genomic_DNA"/>
</dbReference>
<dbReference type="GO" id="GO:0043005">
    <property type="term" value="C:neuron projection"/>
    <property type="evidence" value="ECO:0007669"/>
    <property type="project" value="TreeGrafter"/>
</dbReference>
<gene>
    <name evidence="9" type="ORF">GSONMT00078520001</name>
</gene>
<evidence type="ECO:0000313" key="9">
    <source>
        <dbReference type="EMBL" id="CDQ58801.1"/>
    </source>
</evidence>
<dbReference type="InterPro" id="IPR046964">
    <property type="entry name" value="RTN1-4"/>
</dbReference>
<comment type="subcellular location">
    <subcellularLocation>
        <location evidence="1 6">Endoplasmic reticulum membrane</location>
        <topology evidence="1 6">Multi-pass membrane protein</topology>
    </subcellularLocation>
</comment>
<evidence type="ECO:0000256" key="1">
    <source>
        <dbReference type="ARBA" id="ARBA00004477"/>
    </source>
</evidence>
<dbReference type="GO" id="GO:0014069">
    <property type="term" value="C:postsynaptic density"/>
    <property type="evidence" value="ECO:0007669"/>
    <property type="project" value="TreeGrafter"/>
</dbReference>
<name>A0A060VVH7_ONCMY</name>
<reference evidence="9 10" key="1">
    <citation type="journal article" date="2014" name="Nat. Commun.">
        <title>The rainbow trout genome provides novel insights into evolution after whole-genome duplication in vertebrates.</title>
        <authorList>
            <person name="Berthelot C."/>
            <person name="Brunet F."/>
            <person name="Chalopin D."/>
            <person name="Juanchich A."/>
            <person name="Bernard M."/>
            <person name="Noel B."/>
            <person name="Bento P."/>
            <person name="Da Silva C."/>
            <person name="Labadie K."/>
            <person name="Alberti A."/>
            <person name="Aury J.M."/>
            <person name="Louis A."/>
            <person name="Dehais P."/>
            <person name="Bardou P."/>
            <person name="Montfort J."/>
            <person name="Klopp C."/>
            <person name="Cabau C."/>
            <person name="Gaspin C."/>
            <person name="Thorgaard G.H."/>
            <person name="Boussaha M."/>
            <person name="Quillet E."/>
            <person name="Guyomard R."/>
            <person name="Galiana D."/>
            <person name="Bobe J."/>
            <person name="Volff J.N."/>
            <person name="Genet C."/>
            <person name="Wincker P."/>
            <person name="Jaillon O."/>
            <person name="Roest Crollius H."/>
            <person name="Guiguen Y."/>
        </authorList>
    </citation>
    <scope>NUCLEOTIDE SEQUENCE [LARGE SCALE GENOMIC DNA]</scope>
</reference>
<organism evidence="9 10">
    <name type="scientific">Oncorhynchus mykiss</name>
    <name type="common">Rainbow trout</name>
    <name type="synonym">Salmo gairdneri</name>
    <dbReference type="NCBI Taxonomy" id="8022"/>
    <lineage>
        <taxon>Eukaryota</taxon>
        <taxon>Metazoa</taxon>
        <taxon>Chordata</taxon>
        <taxon>Craniata</taxon>
        <taxon>Vertebrata</taxon>
        <taxon>Euteleostomi</taxon>
        <taxon>Actinopterygii</taxon>
        <taxon>Neopterygii</taxon>
        <taxon>Teleostei</taxon>
        <taxon>Protacanthopterygii</taxon>
        <taxon>Salmoniformes</taxon>
        <taxon>Salmonidae</taxon>
        <taxon>Salmoninae</taxon>
        <taxon>Oncorhynchus</taxon>
    </lineage>
</organism>
<keyword evidence="5 6" id="KW-0472">Membrane</keyword>
<dbReference type="GO" id="GO:0071787">
    <property type="term" value="P:endoplasmic reticulum tubular network formation"/>
    <property type="evidence" value="ECO:0007669"/>
    <property type="project" value="TreeGrafter"/>
</dbReference>
<dbReference type="AlphaFoldDB" id="A0A060VVH7"/>
<evidence type="ECO:0000259" key="8">
    <source>
        <dbReference type="PROSITE" id="PS50845"/>
    </source>
</evidence>
<feature type="transmembrane region" description="Helical" evidence="6">
    <location>
        <begin position="149"/>
        <end position="167"/>
    </location>
</feature>
<dbReference type="PaxDb" id="8022-A0A060VVH7"/>
<evidence type="ECO:0000256" key="5">
    <source>
        <dbReference type="ARBA" id="ARBA00023136"/>
    </source>
</evidence>
<accession>A0A060VVH7</accession>
<sequence>MLWGCFSAKGPGRLILVDLIYWRDVGKTGLVFTGLVIGLASLFQLSAITVLSYLCMAIMCLTFPLRLYYKLLELIRKNPEGVHPFQSYIGDDSSLTDEETVLVVEEVVLMIAFAVTEIKRLLFIGSIMDSIKFVLLLCVLVYVGITTNGLTLVIVGVICVFSLPLFYKQMQGRMKRIGKVVNGLLRKIKSLFKRLCSTLRSSTAAKPAPTTTLTPVPALAPKHKQKSK</sequence>
<protein>
    <recommendedName>
        <fullName evidence="6">Reticulon</fullName>
    </recommendedName>
</protein>
<evidence type="ECO:0000256" key="4">
    <source>
        <dbReference type="ARBA" id="ARBA00022989"/>
    </source>
</evidence>
<evidence type="ECO:0000256" key="6">
    <source>
        <dbReference type="RuleBase" id="RU210713"/>
    </source>
</evidence>
<evidence type="ECO:0000256" key="3">
    <source>
        <dbReference type="ARBA" id="ARBA00022824"/>
    </source>
</evidence>
<dbReference type="GO" id="GO:0005789">
    <property type="term" value="C:endoplasmic reticulum membrane"/>
    <property type="evidence" value="ECO:0007669"/>
    <property type="project" value="UniProtKB-SubCell"/>
</dbReference>
<dbReference type="InterPro" id="IPR003388">
    <property type="entry name" value="Reticulon"/>
</dbReference>
<dbReference type="PROSITE" id="PS50845">
    <property type="entry name" value="RETICULON"/>
    <property type="match status" value="1"/>
</dbReference>
<evidence type="ECO:0000256" key="2">
    <source>
        <dbReference type="ARBA" id="ARBA00022692"/>
    </source>
</evidence>
<feature type="compositionally biased region" description="Low complexity" evidence="7">
    <location>
        <begin position="203"/>
        <end position="220"/>
    </location>
</feature>
<keyword evidence="3 6" id="KW-0256">Endoplasmic reticulum</keyword>
<dbReference type="Pfam" id="PF02453">
    <property type="entry name" value="Reticulon"/>
    <property type="match status" value="1"/>
</dbReference>
<proteinExistence type="predicted"/>